<reference evidence="8" key="3">
    <citation type="submission" date="2015-04" db="UniProtKB">
        <authorList>
            <consortium name="EnsemblPlants"/>
        </authorList>
    </citation>
    <scope>IDENTIFICATION</scope>
    <source>
        <strain evidence="8">cv. Jemalong A17</strain>
    </source>
</reference>
<evidence type="ECO:0000256" key="4">
    <source>
        <dbReference type="ARBA" id="ARBA00023163"/>
    </source>
</evidence>
<dbReference type="EnsemblPlants" id="KEH42431">
    <property type="protein sequence ID" value="KEH42431"/>
    <property type="gene ID" value="MTR_1g069260"/>
</dbReference>
<comment type="subcellular location">
    <subcellularLocation>
        <location evidence="1">Nucleus</location>
    </subcellularLocation>
</comment>
<dbReference type="GO" id="GO:0005634">
    <property type="term" value="C:nucleus"/>
    <property type="evidence" value="ECO:0007669"/>
    <property type="project" value="UniProtKB-SubCell"/>
</dbReference>
<dbReference type="Proteomes" id="UP000002051">
    <property type="component" value="Unassembled WGS sequence"/>
</dbReference>
<evidence type="ECO:0000256" key="1">
    <source>
        <dbReference type="ARBA" id="ARBA00004123"/>
    </source>
</evidence>
<keyword evidence="5" id="KW-0539">Nucleus</keyword>
<accession>A0A072VLG0</accession>
<keyword evidence="9" id="KW-1185">Reference proteome</keyword>
<evidence type="ECO:0000256" key="3">
    <source>
        <dbReference type="ARBA" id="ARBA00023125"/>
    </source>
</evidence>
<organism evidence="7 9">
    <name type="scientific">Medicago truncatula</name>
    <name type="common">Barrel medic</name>
    <name type="synonym">Medicago tribuloides</name>
    <dbReference type="NCBI Taxonomy" id="3880"/>
    <lineage>
        <taxon>Eukaryota</taxon>
        <taxon>Viridiplantae</taxon>
        <taxon>Streptophyta</taxon>
        <taxon>Embryophyta</taxon>
        <taxon>Tracheophyta</taxon>
        <taxon>Spermatophyta</taxon>
        <taxon>Magnoliopsida</taxon>
        <taxon>eudicotyledons</taxon>
        <taxon>Gunneridae</taxon>
        <taxon>Pentapetalae</taxon>
        <taxon>rosids</taxon>
        <taxon>fabids</taxon>
        <taxon>Fabales</taxon>
        <taxon>Fabaceae</taxon>
        <taxon>Papilionoideae</taxon>
        <taxon>50 kb inversion clade</taxon>
        <taxon>NPAAA clade</taxon>
        <taxon>Hologalegina</taxon>
        <taxon>IRL clade</taxon>
        <taxon>Trifolieae</taxon>
        <taxon>Medicago</taxon>
    </lineage>
</organism>
<evidence type="ECO:0000313" key="7">
    <source>
        <dbReference type="EMBL" id="KEH42431.1"/>
    </source>
</evidence>
<keyword evidence="6" id="KW-0472">Membrane</keyword>
<reference evidence="7 9" key="2">
    <citation type="journal article" date="2014" name="BMC Genomics">
        <title>An improved genome release (version Mt4.0) for the model legume Medicago truncatula.</title>
        <authorList>
            <person name="Tang H."/>
            <person name="Krishnakumar V."/>
            <person name="Bidwell S."/>
            <person name="Rosen B."/>
            <person name="Chan A."/>
            <person name="Zhou S."/>
            <person name="Gentzbittel L."/>
            <person name="Childs K.L."/>
            <person name="Yandell M."/>
            <person name="Gundlach H."/>
            <person name="Mayer K.F."/>
            <person name="Schwartz D.C."/>
            <person name="Town C.D."/>
        </authorList>
    </citation>
    <scope>GENOME REANNOTATION</scope>
    <source>
        <strain evidence="7">A17</strain>
        <strain evidence="8 9">cv. Jemalong A17</strain>
    </source>
</reference>
<protein>
    <submittedName>
        <fullName evidence="7">Transmembrane protein, putative</fullName>
    </submittedName>
</protein>
<keyword evidence="4" id="KW-0804">Transcription</keyword>
<reference evidence="7 9" key="1">
    <citation type="journal article" date="2011" name="Nature">
        <title>The Medicago genome provides insight into the evolution of rhizobial symbioses.</title>
        <authorList>
            <person name="Young N.D."/>
            <person name="Debelle F."/>
            <person name="Oldroyd G.E."/>
            <person name="Geurts R."/>
            <person name="Cannon S.B."/>
            <person name="Udvardi M.K."/>
            <person name="Benedito V.A."/>
            <person name="Mayer K.F."/>
            <person name="Gouzy J."/>
            <person name="Schoof H."/>
            <person name="Van de Peer Y."/>
            <person name="Proost S."/>
            <person name="Cook D.R."/>
            <person name="Meyers B.C."/>
            <person name="Spannagl M."/>
            <person name="Cheung F."/>
            <person name="De Mita S."/>
            <person name="Krishnakumar V."/>
            <person name="Gundlach H."/>
            <person name="Zhou S."/>
            <person name="Mudge J."/>
            <person name="Bharti A.K."/>
            <person name="Murray J.D."/>
            <person name="Naoumkina M.A."/>
            <person name="Rosen B."/>
            <person name="Silverstein K.A."/>
            <person name="Tang H."/>
            <person name="Rombauts S."/>
            <person name="Zhao P.X."/>
            <person name="Zhou P."/>
            <person name="Barbe V."/>
            <person name="Bardou P."/>
            <person name="Bechner M."/>
            <person name="Bellec A."/>
            <person name="Berger A."/>
            <person name="Berges H."/>
            <person name="Bidwell S."/>
            <person name="Bisseling T."/>
            <person name="Choisne N."/>
            <person name="Couloux A."/>
            <person name="Denny R."/>
            <person name="Deshpande S."/>
            <person name="Dai X."/>
            <person name="Doyle J.J."/>
            <person name="Dudez A.M."/>
            <person name="Farmer A.D."/>
            <person name="Fouteau S."/>
            <person name="Franken C."/>
            <person name="Gibelin C."/>
            <person name="Gish J."/>
            <person name="Goldstein S."/>
            <person name="Gonzalez A.J."/>
            <person name="Green P.J."/>
            <person name="Hallab A."/>
            <person name="Hartog M."/>
            <person name="Hua A."/>
            <person name="Humphray S.J."/>
            <person name="Jeong D.H."/>
            <person name="Jing Y."/>
            <person name="Jocker A."/>
            <person name="Kenton S.M."/>
            <person name="Kim D.J."/>
            <person name="Klee K."/>
            <person name="Lai H."/>
            <person name="Lang C."/>
            <person name="Lin S."/>
            <person name="Macmil S.L."/>
            <person name="Magdelenat G."/>
            <person name="Matthews L."/>
            <person name="McCorrison J."/>
            <person name="Monaghan E.L."/>
            <person name="Mun J.H."/>
            <person name="Najar F.Z."/>
            <person name="Nicholson C."/>
            <person name="Noirot C."/>
            <person name="O'Bleness M."/>
            <person name="Paule C.R."/>
            <person name="Poulain J."/>
            <person name="Prion F."/>
            <person name="Qin B."/>
            <person name="Qu C."/>
            <person name="Retzel E.F."/>
            <person name="Riddle C."/>
            <person name="Sallet E."/>
            <person name="Samain S."/>
            <person name="Samson N."/>
            <person name="Sanders I."/>
            <person name="Saurat O."/>
            <person name="Scarpelli C."/>
            <person name="Schiex T."/>
            <person name="Segurens B."/>
            <person name="Severin A.J."/>
            <person name="Sherrier D.J."/>
            <person name="Shi R."/>
            <person name="Sims S."/>
            <person name="Singer S.R."/>
            <person name="Sinharoy S."/>
            <person name="Sterck L."/>
            <person name="Viollet A."/>
            <person name="Wang B.B."/>
            <person name="Wang K."/>
            <person name="Wang M."/>
            <person name="Wang X."/>
            <person name="Warfsmann J."/>
            <person name="Weissenbach J."/>
            <person name="White D.D."/>
            <person name="White J.D."/>
            <person name="Wiley G.B."/>
            <person name="Wincker P."/>
            <person name="Xing Y."/>
            <person name="Yang L."/>
            <person name="Yao Z."/>
            <person name="Ying F."/>
            <person name="Zhai J."/>
            <person name="Zhou L."/>
            <person name="Zuber A."/>
            <person name="Denarie J."/>
            <person name="Dixon R.A."/>
            <person name="May G.D."/>
            <person name="Schwartz D.C."/>
            <person name="Rogers J."/>
            <person name="Quetier F."/>
            <person name="Town C.D."/>
            <person name="Roe B.A."/>
        </authorList>
    </citation>
    <scope>NUCLEOTIDE SEQUENCE [LARGE SCALE GENOMIC DNA]</scope>
    <source>
        <strain evidence="7">A17</strain>
        <strain evidence="8 9">cv. Jemalong A17</strain>
    </source>
</reference>
<feature type="transmembrane region" description="Helical" evidence="6">
    <location>
        <begin position="21"/>
        <end position="42"/>
    </location>
</feature>
<evidence type="ECO:0000256" key="6">
    <source>
        <dbReference type="SAM" id="Phobius"/>
    </source>
</evidence>
<evidence type="ECO:0000313" key="8">
    <source>
        <dbReference type="EnsemblPlants" id="KEH42431"/>
    </source>
</evidence>
<keyword evidence="6 7" id="KW-0812">Transmembrane</keyword>
<proteinExistence type="predicted"/>
<evidence type="ECO:0000313" key="9">
    <source>
        <dbReference type="Proteomes" id="UP000002051"/>
    </source>
</evidence>
<evidence type="ECO:0000256" key="5">
    <source>
        <dbReference type="ARBA" id="ARBA00023242"/>
    </source>
</evidence>
<dbReference type="HOGENOM" id="CLU_089100_0_0_1"/>
<gene>
    <name evidence="7" type="ordered locus">MTR_1g069260</name>
</gene>
<keyword evidence="3" id="KW-0238">DNA-binding</keyword>
<dbReference type="EMBL" id="CM001217">
    <property type="protein sequence ID" value="KEH42431.1"/>
    <property type="molecule type" value="Genomic_DNA"/>
</dbReference>
<keyword evidence="2" id="KW-0805">Transcription regulation</keyword>
<dbReference type="SUPFAM" id="SSF101936">
    <property type="entry name" value="DNA-binding pseudobarrel domain"/>
    <property type="match status" value="1"/>
</dbReference>
<dbReference type="InterPro" id="IPR015300">
    <property type="entry name" value="DNA-bd_pseudobarrel_sf"/>
</dbReference>
<name>A0A072VLG0_MEDTR</name>
<keyword evidence="6" id="KW-1133">Transmembrane helix</keyword>
<evidence type="ECO:0000256" key="2">
    <source>
        <dbReference type="ARBA" id="ARBA00023015"/>
    </source>
</evidence>
<sequence length="289" mass="33261">MYNNDVHALLSYHAMTGNSGTLNIMMFHALSFINLAYLPIYVAGPLDPNPVFELDRIVNDLRKKYRTYVVPYSGEHGVAVLPPMFGHDFGDQIGRYATLIDGNNNKFEVLISLGCWVSMFFVGESKFEITLEDRFRRRMANPRFTPSMKFEIDKDMLPFLMIDDVPRPYVHDPMNFQFSYEKKLNGDEIDSGWLYYSNSYTFVLIQILAAGEFCRLTLNKRSTSVKLVDDFGNAWFCTLVYGRRKYAHFKIGGSWRRMVKARGLQRGSHLILGAPKIGNNDTVYFSLIC</sequence>
<dbReference type="AlphaFoldDB" id="A0A072VLG0"/>
<dbReference type="GO" id="GO:0003677">
    <property type="term" value="F:DNA binding"/>
    <property type="evidence" value="ECO:0007669"/>
    <property type="project" value="UniProtKB-KW"/>
</dbReference>